<dbReference type="InterPro" id="IPR029068">
    <property type="entry name" value="Glyas_Bleomycin-R_OHBP_Dase"/>
</dbReference>
<sequence>MIKQVTPYLYFNGTCEEALAFYSEALDGSVRESQTYGDAGITAEDPKRILHAQLEVNGHILMFSDVPNNDESLNKNHNIYVVLDFEQEEQIKEVYEIFKKEGQVQVELDKMFWGQTYAKVIDKFGIGWDFSYTHQE</sequence>
<dbReference type="Gene3D" id="3.10.180.10">
    <property type="entry name" value="2,3-Dihydroxybiphenyl 1,2-Dioxygenase, domain 1"/>
    <property type="match status" value="1"/>
</dbReference>
<reference evidence="2" key="1">
    <citation type="journal article" date="2023" name="Antibiotics">
        <title>Prevalence and Molecular Characterization of Methicillin-Resistant Staphylococci (MRS) and Mammaliicocci (MRM) in Dromedary Camels from Algeria: First Detection of SCCmec-mecC Hybrid in Methicillin-Resistant Mammaliicoccus lentus.</title>
        <authorList>
            <person name="Belhout C."/>
            <person name="Boyen F."/>
            <person name="Vereecke N."/>
            <person name="Theuns S."/>
            <person name="Taibi N."/>
            <person name="Stegger M."/>
            <person name="de la Fe-Rodriguez P.Y."/>
            <person name="Bouayad L."/>
            <person name="Elgroud R."/>
            <person name="Butaye P."/>
        </authorList>
    </citation>
    <scope>NUCLEOTIDE SEQUENCE</scope>
    <source>
        <strain evidence="2">7048</strain>
    </source>
</reference>
<protein>
    <submittedName>
        <fullName evidence="2">VOC family protein</fullName>
    </submittedName>
</protein>
<feature type="domain" description="PhnB-like" evidence="1">
    <location>
        <begin position="4"/>
        <end position="129"/>
    </location>
</feature>
<dbReference type="AlphaFoldDB" id="A0AAX3W7N0"/>
<dbReference type="EMBL" id="CP118848">
    <property type="protein sequence ID" value="WHI61353.1"/>
    <property type="molecule type" value="Genomic_DNA"/>
</dbReference>
<dbReference type="Pfam" id="PF06983">
    <property type="entry name" value="3-dmu-9_3-mt"/>
    <property type="match status" value="1"/>
</dbReference>
<dbReference type="PANTHER" id="PTHR33990:SF1">
    <property type="entry name" value="PROTEIN YJDN"/>
    <property type="match status" value="1"/>
</dbReference>
<dbReference type="Proteomes" id="UP001223261">
    <property type="component" value="Chromosome"/>
</dbReference>
<evidence type="ECO:0000313" key="2">
    <source>
        <dbReference type="EMBL" id="WHI61353.1"/>
    </source>
</evidence>
<name>A0AAX3W7N0_MAMLE</name>
<accession>A0AAX3W7N0</accession>
<evidence type="ECO:0000259" key="1">
    <source>
        <dbReference type="Pfam" id="PF06983"/>
    </source>
</evidence>
<dbReference type="SUPFAM" id="SSF54593">
    <property type="entry name" value="Glyoxalase/Bleomycin resistance protein/Dihydroxybiphenyl dioxygenase"/>
    <property type="match status" value="1"/>
</dbReference>
<dbReference type="PANTHER" id="PTHR33990">
    <property type="entry name" value="PROTEIN YJDN-RELATED"/>
    <property type="match status" value="1"/>
</dbReference>
<dbReference type="InterPro" id="IPR028973">
    <property type="entry name" value="PhnB-like"/>
</dbReference>
<gene>
    <name evidence="2" type="ORF">PYH69_06920</name>
</gene>
<dbReference type="CDD" id="cd06588">
    <property type="entry name" value="PhnB_like"/>
    <property type="match status" value="1"/>
</dbReference>
<proteinExistence type="predicted"/>
<evidence type="ECO:0000313" key="3">
    <source>
        <dbReference type="Proteomes" id="UP001223261"/>
    </source>
</evidence>
<organism evidence="2 3">
    <name type="scientific">Mammaliicoccus lentus</name>
    <name type="common">Staphylococcus lentus</name>
    <dbReference type="NCBI Taxonomy" id="42858"/>
    <lineage>
        <taxon>Bacteria</taxon>
        <taxon>Bacillati</taxon>
        <taxon>Bacillota</taxon>
        <taxon>Bacilli</taxon>
        <taxon>Bacillales</taxon>
        <taxon>Staphylococcaceae</taxon>
        <taxon>Mammaliicoccus</taxon>
    </lineage>
</organism>
<dbReference type="RefSeq" id="WP_016999566.1">
    <property type="nucleotide sequence ID" value="NZ_CABIVY010000014.1"/>
</dbReference>